<evidence type="ECO:0000313" key="2">
    <source>
        <dbReference type="EMBL" id="QDR82995.1"/>
    </source>
</evidence>
<keyword evidence="1" id="KW-1133">Transmembrane helix</keyword>
<evidence type="ECO:0000313" key="3">
    <source>
        <dbReference type="Proteomes" id="UP000320776"/>
    </source>
</evidence>
<accession>A0A517E058</accession>
<organism evidence="2 3">
    <name type="scientific">Sporomusa termitida</name>
    <dbReference type="NCBI Taxonomy" id="2377"/>
    <lineage>
        <taxon>Bacteria</taxon>
        <taxon>Bacillati</taxon>
        <taxon>Bacillota</taxon>
        <taxon>Negativicutes</taxon>
        <taxon>Selenomonadales</taxon>
        <taxon>Sporomusaceae</taxon>
        <taxon>Sporomusa</taxon>
    </lineage>
</organism>
<dbReference type="KEGG" id="sted:SPTER_44480"/>
<proteinExistence type="predicted"/>
<keyword evidence="1" id="KW-0472">Membrane</keyword>
<gene>
    <name evidence="2" type="ORF">SPTER_44480</name>
</gene>
<dbReference type="EMBL" id="CP036259">
    <property type="protein sequence ID" value="QDR82995.1"/>
    <property type="molecule type" value="Genomic_DNA"/>
</dbReference>
<keyword evidence="1" id="KW-0812">Transmembrane</keyword>
<keyword evidence="3" id="KW-1185">Reference proteome</keyword>
<dbReference type="AlphaFoldDB" id="A0A517E058"/>
<dbReference type="Proteomes" id="UP000320776">
    <property type="component" value="Chromosome"/>
</dbReference>
<name>A0A517E058_9FIRM</name>
<protein>
    <submittedName>
        <fullName evidence="2">Uncharacterized protein</fullName>
    </submittedName>
</protein>
<sequence length="63" mass="7247">MLAAFFVLNIIPIRNACNITNIEMIVIKDTQYHTLKKMAIFVTIYVIITCLYALAIHTSGRRF</sequence>
<reference evidence="2 3" key="1">
    <citation type="submission" date="2019-02" db="EMBL/GenBank/DDBJ databases">
        <title>Closed genome of Sporomusa termitida DSM 4440.</title>
        <authorList>
            <person name="Poehlein A."/>
            <person name="Daniel R."/>
        </authorList>
    </citation>
    <scope>NUCLEOTIDE SEQUENCE [LARGE SCALE GENOMIC DNA]</scope>
    <source>
        <strain evidence="2 3">DSM 4440</strain>
    </source>
</reference>
<evidence type="ECO:0000256" key="1">
    <source>
        <dbReference type="SAM" id="Phobius"/>
    </source>
</evidence>
<feature type="transmembrane region" description="Helical" evidence="1">
    <location>
        <begin position="38"/>
        <end position="56"/>
    </location>
</feature>